<comment type="similarity">
    <text evidence="2">Belongs to the outer membrane factor (OMF) (TC 1.B.17) family.</text>
</comment>
<accession>A0A7M3MJS1</accession>
<evidence type="ECO:0000256" key="3">
    <source>
        <dbReference type="ARBA" id="ARBA00022448"/>
    </source>
</evidence>
<keyword evidence="8" id="KW-0175">Coiled coil</keyword>
<keyword evidence="4" id="KW-1134">Transmembrane beta strand</keyword>
<gene>
    <name evidence="9" type="ORF">DPQ33_00120</name>
</gene>
<evidence type="ECO:0000256" key="5">
    <source>
        <dbReference type="ARBA" id="ARBA00022692"/>
    </source>
</evidence>
<dbReference type="EMBL" id="QMIE01000001">
    <property type="protein sequence ID" value="TVM19681.1"/>
    <property type="molecule type" value="Genomic_DNA"/>
</dbReference>
<evidence type="ECO:0000256" key="1">
    <source>
        <dbReference type="ARBA" id="ARBA00004442"/>
    </source>
</evidence>
<dbReference type="AlphaFoldDB" id="A0A7M3MJS1"/>
<sequence length="537" mass="59968">MHLQHEALTGRPGAAAGIVTQERNMVSTSASISSQIRRFVFPFLLAAMLGLGLLRQGQADEGKEYAINPVHEETIAEDVMNLAREDPAIREENLAPHGVEEWDKPLPSARAQLDASNATTKTIAIGDAVRIALENNPAITSAIHRKRAATYGKYSRIGAMLPSVTGGYSYSYSEAPRAKGSPPSSANRNYTLFFNIQQDLFVGFRNISNLVRAKFAEEQAKLNRYNEELSLLLDVQENFLNLLRAREDVRSAQDSVTRLESQLKVTRAFYDVGLSPRLDVLQAEVDLAEAEDTLLQAENNVAVQLARLNTLLPLNLGDDVQYVGELKYEPFPLSLETCLERAYRNRPDLLIFKKAVDIARQDSRVAASALYPQIQGEFNWSQFGDTPALQGSPYTDLNRYDQWSLEIGLTWELFDFGENLFTWRQARESEKEAQADVAGQYLEATYDVKSRRLQIDETAKRIAVAQKRVEQGKEGYRMAVARYQAQVGTNNDVLDAQSRLTSAESTLTEALVDYQIAVANLYVAIGAKNVDLEFVEE</sequence>
<dbReference type="PANTHER" id="PTHR30026">
    <property type="entry name" value="OUTER MEMBRANE PROTEIN TOLC"/>
    <property type="match status" value="1"/>
</dbReference>
<organism evidence="9 10">
    <name type="scientific">Oceanidesulfovibrio indonesiensis</name>
    <dbReference type="NCBI Taxonomy" id="54767"/>
    <lineage>
        <taxon>Bacteria</taxon>
        <taxon>Pseudomonadati</taxon>
        <taxon>Thermodesulfobacteriota</taxon>
        <taxon>Desulfovibrionia</taxon>
        <taxon>Desulfovibrionales</taxon>
        <taxon>Desulfovibrionaceae</taxon>
        <taxon>Oceanidesulfovibrio</taxon>
    </lineage>
</organism>
<dbReference type="GO" id="GO:0009279">
    <property type="term" value="C:cell outer membrane"/>
    <property type="evidence" value="ECO:0007669"/>
    <property type="project" value="UniProtKB-SubCell"/>
</dbReference>
<proteinExistence type="inferred from homology"/>
<dbReference type="GO" id="GO:0015562">
    <property type="term" value="F:efflux transmembrane transporter activity"/>
    <property type="evidence" value="ECO:0007669"/>
    <property type="project" value="InterPro"/>
</dbReference>
<evidence type="ECO:0000256" key="6">
    <source>
        <dbReference type="ARBA" id="ARBA00023136"/>
    </source>
</evidence>
<reference evidence="9 10" key="1">
    <citation type="submission" date="2018-06" db="EMBL/GenBank/DDBJ databases">
        <title>Complete genome of Desulfovibrio indonesiensis P37SLT.</title>
        <authorList>
            <person name="Crispim J.S."/>
            <person name="Vidigal P.M.P."/>
            <person name="Silva L.C.F."/>
            <person name="Laguardia C.N."/>
            <person name="Araujo L.C."/>
            <person name="Dias R.S."/>
            <person name="Sousa M.P."/>
            <person name="Paula S.O."/>
            <person name="Silva C."/>
        </authorList>
    </citation>
    <scope>NUCLEOTIDE SEQUENCE [LARGE SCALE GENOMIC DNA]</scope>
    <source>
        <strain evidence="9 10">P37SLT</strain>
    </source>
</reference>
<dbReference type="InterPro" id="IPR003423">
    <property type="entry name" value="OMP_efflux"/>
</dbReference>
<dbReference type="InterPro" id="IPR051906">
    <property type="entry name" value="TolC-like"/>
</dbReference>
<evidence type="ECO:0000256" key="4">
    <source>
        <dbReference type="ARBA" id="ARBA00022452"/>
    </source>
</evidence>
<dbReference type="Proteomes" id="UP000448292">
    <property type="component" value="Unassembled WGS sequence"/>
</dbReference>
<dbReference type="OrthoDB" id="9814032at2"/>
<keyword evidence="5" id="KW-0812">Transmembrane</keyword>
<evidence type="ECO:0000256" key="8">
    <source>
        <dbReference type="SAM" id="Coils"/>
    </source>
</evidence>
<dbReference type="PANTHER" id="PTHR30026:SF20">
    <property type="entry name" value="OUTER MEMBRANE PROTEIN TOLC"/>
    <property type="match status" value="1"/>
</dbReference>
<dbReference type="Pfam" id="PF02321">
    <property type="entry name" value="OEP"/>
    <property type="match status" value="2"/>
</dbReference>
<dbReference type="Gene3D" id="1.20.1600.10">
    <property type="entry name" value="Outer membrane efflux proteins (OEP)"/>
    <property type="match status" value="1"/>
</dbReference>
<dbReference type="GO" id="GO:0015288">
    <property type="term" value="F:porin activity"/>
    <property type="evidence" value="ECO:0007669"/>
    <property type="project" value="TreeGrafter"/>
</dbReference>
<keyword evidence="3" id="KW-0813">Transport</keyword>
<dbReference type="SUPFAM" id="SSF56954">
    <property type="entry name" value="Outer membrane efflux proteins (OEP)"/>
    <property type="match status" value="1"/>
</dbReference>
<evidence type="ECO:0000313" key="10">
    <source>
        <dbReference type="Proteomes" id="UP000448292"/>
    </source>
</evidence>
<comment type="caution">
    <text evidence="9">The sequence shown here is derived from an EMBL/GenBank/DDBJ whole genome shotgun (WGS) entry which is preliminary data.</text>
</comment>
<name>A0A7M3MJS1_9BACT</name>
<keyword evidence="7" id="KW-0998">Cell outer membrane</keyword>
<keyword evidence="10" id="KW-1185">Reference proteome</keyword>
<keyword evidence="6" id="KW-0472">Membrane</keyword>
<evidence type="ECO:0000313" key="9">
    <source>
        <dbReference type="EMBL" id="TVM19681.1"/>
    </source>
</evidence>
<evidence type="ECO:0000256" key="7">
    <source>
        <dbReference type="ARBA" id="ARBA00023237"/>
    </source>
</evidence>
<comment type="subcellular location">
    <subcellularLocation>
        <location evidence="1">Cell outer membrane</location>
    </subcellularLocation>
</comment>
<protein>
    <submittedName>
        <fullName evidence="9">TolC family protein</fullName>
    </submittedName>
</protein>
<dbReference type="GO" id="GO:1990281">
    <property type="term" value="C:efflux pump complex"/>
    <property type="evidence" value="ECO:0007669"/>
    <property type="project" value="TreeGrafter"/>
</dbReference>
<feature type="coiled-coil region" evidence="8">
    <location>
        <begin position="242"/>
        <end position="307"/>
    </location>
</feature>
<evidence type="ECO:0000256" key="2">
    <source>
        <dbReference type="ARBA" id="ARBA00007613"/>
    </source>
</evidence>